<protein>
    <recommendedName>
        <fullName evidence="12">Na(+)/H(+) antiporter NhaA</fullName>
    </recommendedName>
    <alternativeName>
        <fullName evidence="12">Sodium/proton antiporter NhaA</fullName>
    </alternativeName>
</protein>
<dbReference type="AlphaFoldDB" id="A0A3N4Z7G2"/>
<dbReference type="Proteomes" id="UP000280726">
    <property type="component" value="Unassembled WGS sequence"/>
</dbReference>
<evidence type="ECO:0000256" key="9">
    <source>
        <dbReference type="ARBA" id="ARBA00023065"/>
    </source>
</evidence>
<dbReference type="InterPro" id="IPR012336">
    <property type="entry name" value="Thioredoxin-like_fold"/>
</dbReference>
<reference evidence="14 15" key="1">
    <citation type="submission" date="2018-11" db="EMBL/GenBank/DDBJ databases">
        <title>Sequencing the genomes of 1000 actinobacteria strains.</title>
        <authorList>
            <person name="Klenk H.-P."/>
        </authorList>
    </citation>
    <scope>NUCLEOTIDE SEQUENCE [LARGE SCALE GENOMIC DNA]</scope>
    <source>
        <strain evidence="14 15">DSM 14418</strain>
    </source>
</reference>
<gene>
    <name evidence="12" type="primary">nhaA</name>
    <name evidence="14" type="ORF">EDD32_2773</name>
</gene>
<dbReference type="PANTHER" id="PTHR30341:SF0">
    <property type="entry name" value="NA(+)_H(+) ANTIPORTER NHAA"/>
    <property type="match status" value="1"/>
</dbReference>
<dbReference type="Gene3D" id="3.40.30.10">
    <property type="entry name" value="Glutaredoxin"/>
    <property type="match status" value="1"/>
</dbReference>
<evidence type="ECO:0000313" key="14">
    <source>
        <dbReference type="EMBL" id="RPF28253.1"/>
    </source>
</evidence>
<comment type="subcellular location">
    <subcellularLocation>
        <location evidence="1">Cell inner membrane</location>
        <topology evidence="1">Multi-pass membrane protein</topology>
    </subcellularLocation>
    <subcellularLocation>
        <location evidence="12">Cell membrane</location>
        <topology evidence="12">Multi-pass membrane protein</topology>
    </subcellularLocation>
</comment>
<feature type="transmembrane region" description="Helical" evidence="12">
    <location>
        <begin position="168"/>
        <end position="187"/>
    </location>
</feature>
<feature type="transmembrane region" description="Helical" evidence="12">
    <location>
        <begin position="403"/>
        <end position="423"/>
    </location>
</feature>
<dbReference type="NCBIfam" id="TIGR00773">
    <property type="entry name" value="NhaA"/>
    <property type="match status" value="1"/>
</dbReference>
<proteinExistence type="inferred from homology"/>
<feature type="domain" description="Thioredoxin" evidence="13">
    <location>
        <begin position="434"/>
        <end position="616"/>
    </location>
</feature>
<evidence type="ECO:0000256" key="1">
    <source>
        <dbReference type="ARBA" id="ARBA00004429"/>
    </source>
</evidence>
<feature type="transmembrane region" description="Helical" evidence="12">
    <location>
        <begin position="135"/>
        <end position="156"/>
    </location>
</feature>
<dbReference type="EMBL" id="RKRA01000001">
    <property type="protein sequence ID" value="RPF28253.1"/>
    <property type="molecule type" value="Genomic_DNA"/>
</dbReference>
<dbReference type="InterPro" id="IPR013766">
    <property type="entry name" value="Thioredoxin_domain"/>
</dbReference>
<accession>A0A3N4Z7G2</accession>
<dbReference type="OrthoDB" id="117402at2"/>
<evidence type="ECO:0000256" key="5">
    <source>
        <dbReference type="ARBA" id="ARBA00022475"/>
    </source>
</evidence>
<comment type="function">
    <text evidence="12">Na(+)/H(+) antiporter that extrudes sodium in exchange for external protons.</text>
</comment>
<dbReference type="Gene3D" id="1.20.1530.10">
    <property type="entry name" value="Na+/H+ antiporter like domain"/>
    <property type="match status" value="1"/>
</dbReference>
<comment type="caution">
    <text evidence="14">The sequence shown here is derived from an EMBL/GenBank/DDBJ whole genome shotgun (WGS) entry which is preliminary data.</text>
</comment>
<dbReference type="SUPFAM" id="SSF52833">
    <property type="entry name" value="Thioredoxin-like"/>
    <property type="match status" value="1"/>
</dbReference>
<feature type="transmembrane region" description="Helical" evidence="12">
    <location>
        <begin position="76"/>
        <end position="93"/>
    </location>
</feature>
<name>A0A3N4Z7G2_9MICO</name>
<feature type="transmembrane region" description="Helical" evidence="12">
    <location>
        <begin position="30"/>
        <end position="50"/>
    </location>
</feature>
<evidence type="ECO:0000256" key="2">
    <source>
        <dbReference type="ARBA" id="ARBA00007006"/>
    </source>
</evidence>
<dbReference type="RefSeq" id="WP_123918351.1">
    <property type="nucleotide sequence ID" value="NZ_RKRA01000001.1"/>
</dbReference>
<keyword evidence="6 12" id="KW-0812">Transmembrane</keyword>
<dbReference type="GO" id="GO:0015385">
    <property type="term" value="F:sodium:proton antiporter activity"/>
    <property type="evidence" value="ECO:0007669"/>
    <property type="project" value="UniProtKB-UniRule"/>
</dbReference>
<evidence type="ECO:0000256" key="11">
    <source>
        <dbReference type="ARBA" id="ARBA00023201"/>
    </source>
</evidence>
<feature type="transmembrane region" description="Helical" evidence="12">
    <location>
        <begin position="302"/>
        <end position="320"/>
    </location>
</feature>
<comment type="similarity">
    <text evidence="12">Belongs to the NhaA Na(+)/H(+) (TC 2.A.33) antiporter family.</text>
</comment>
<dbReference type="Pfam" id="PF06965">
    <property type="entry name" value="Na_H_antiport_1"/>
    <property type="match status" value="1"/>
</dbReference>
<keyword evidence="5 12" id="KW-1003">Cell membrane</keyword>
<sequence>MSATTEEITPRPAGRVGALRRFVAAEHSSALLMLVATTVALVWANSPWAGGYEALWGTELGIRLADGHVSLELREWVNQGLMALFFFVAGLEIRRELDMGELRERRRLAAPVLAALGGMIVPVLLYLALNAGQPSAAGWGIVMGTDTAFALGVLVLVRGASARVRTFLLTLVVVDDAVALTVVALAYTDDVSWTALLVAVALFAAAALLRAAGVTRGAPYALLGVGVWGATLASGVHATVAGVALGLMATAYPPRQEGLRKAGARWRVFRMNPTPALARRTSRSVIGSVSPNERYQHLFHPWTSYLVVPLFALANAGLTLDADVLARAATSPITIGIVLGLVAGKVVGIVGATWAAACTGGLPLPLPWAQLVGASTVGGIGFTVSLLIAGISFTGEALEEAKAGILAASLLAAALAWVVFRVLTRLPDRARTAGADRLAAPITDLADPVDPEVDHVLGDPDAPVTLVWYGDVECPHCRHAHEVVSRLRREIGAELAVVFRHLPLPEIHPLAQLAAEASEAAAAQGRFWPMLETLYRSDGGLSRQDLTVRAAGLGLDVERFTSDLFERRHALRVERDIDSADASGAAGTPTFFLNGHRYRGRHDVPAMGAEIRRLLGVRAVLRRAPAAGMTSEG</sequence>
<feature type="transmembrane region" description="Helical" evidence="12">
    <location>
        <begin position="108"/>
        <end position="129"/>
    </location>
</feature>
<dbReference type="InterPro" id="IPR004670">
    <property type="entry name" value="NhaA"/>
</dbReference>
<evidence type="ECO:0000256" key="7">
    <source>
        <dbReference type="ARBA" id="ARBA00022989"/>
    </source>
</evidence>
<dbReference type="GO" id="GO:0006885">
    <property type="term" value="P:regulation of pH"/>
    <property type="evidence" value="ECO:0007669"/>
    <property type="project" value="UniProtKB-UniRule"/>
</dbReference>
<evidence type="ECO:0000256" key="4">
    <source>
        <dbReference type="ARBA" id="ARBA00022449"/>
    </source>
</evidence>
<evidence type="ECO:0000256" key="3">
    <source>
        <dbReference type="ARBA" id="ARBA00022448"/>
    </source>
</evidence>
<evidence type="ECO:0000259" key="13">
    <source>
        <dbReference type="PROSITE" id="PS51352"/>
    </source>
</evidence>
<dbReference type="PROSITE" id="PS51352">
    <property type="entry name" value="THIOREDOXIN_2"/>
    <property type="match status" value="1"/>
</dbReference>
<dbReference type="InterPro" id="IPR036249">
    <property type="entry name" value="Thioredoxin-like_sf"/>
</dbReference>
<comment type="catalytic activity">
    <reaction evidence="12">
        <text>Na(+)(in) + 2 H(+)(out) = Na(+)(out) + 2 H(+)(in)</text>
        <dbReference type="Rhea" id="RHEA:29251"/>
        <dbReference type="ChEBI" id="CHEBI:15378"/>
        <dbReference type="ChEBI" id="CHEBI:29101"/>
    </reaction>
</comment>
<feature type="transmembrane region" description="Helical" evidence="12">
    <location>
        <begin position="220"/>
        <end position="249"/>
    </location>
</feature>
<keyword evidence="10 12" id="KW-0472">Membrane</keyword>
<keyword evidence="11 12" id="KW-0739">Sodium transport</keyword>
<keyword evidence="15" id="KW-1185">Reference proteome</keyword>
<dbReference type="CDD" id="cd02972">
    <property type="entry name" value="DsbA_family"/>
    <property type="match status" value="1"/>
</dbReference>
<evidence type="ECO:0000256" key="6">
    <source>
        <dbReference type="ARBA" id="ARBA00022692"/>
    </source>
</evidence>
<feature type="transmembrane region" description="Helical" evidence="12">
    <location>
        <begin position="368"/>
        <end position="391"/>
    </location>
</feature>
<evidence type="ECO:0000256" key="10">
    <source>
        <dbReference type="ARBA" id="ARBA00023136"/>
    </source>
</evidence>
<dbReference type="HAMAP" id="MF_01844">
    <property type="entry name" value="NhaA"/>
    <property type="match status" value="1"/>
</dbReference>
<keyword evidence="4 12" id="KW-0050">Antiport</keyword>
<evidence type="ECO:0000256" key="12">
    <source>
        <dbReference type="HAMAP-Rule" id="MF_01844"/>
    </source>
</evidence>
<dbReference type="GO" id="GO:0005886">
    <property type="term" value="C:plasma membrane"/>
    <property type="evidence" value="ECO:0007669"/>
    <property type="project" value="UniProtKB-SubCell"/>
</dbReference>
<keyword evidence="3 12" id="KW-0813">Transport</keyword>
<evidence type="ECO:0000313" key="15">
    <source>
        <dbReference type="Proteomes" id="UP000280726"/>
    </source>
</evidence>
<dbReference type="PANTHER" id="PTHR30341">
    <property type="entry name" value="SODIUM ION/PROTON ANTIPORTER NHAA-RELATED"/>
    <property type="match status" value="1"/>
</dbReference>
<comment type="similarity">
    <text evidence="2">In the N-terminal section; belongs to the NhaA Na(+)/H(+) (TC 2.A.33) antiporter family.</text>
</comment>
<organism evidence="14 15">
    <name type="scientific">Georgenia muralis</name>
    <dbReference type="NCBI Taxonomy" id="154117"/>
    <lineage>
        <taxon>Bacteria</taxon>
        <taxon>Bacillati</taxon>
        <taxon>Actinomycetota</taxon>
        <taxon>Actinomycetes</taxon>
        <taxon>Micrococcales</taxon>
        <taxon>Bogoriellaceae</taxon>
        <taxon>Georgenia</taxon>
    </lineage>
</organism>
<feature type="transmembrane region" description="Helical" evidence="12">
    <location>
        <begin position="193"/>
        <end position="213"/>
    </location>
</feature>
<keyword evidence="9 12" id="KW-0406">Ion transport</keyword>
<feature type="transmembrane region" description="Helical" evidence="12">
    <location>
        <begin position="332"/>
        <end position="356"/>
    </location>
</feature>
<evidence type="ECO:0000256" key="8">
    <source>
        <dbReference type="ARBA" id="ARBA00023053"/>
    </source>
</evidence>
<dbReference type="InterPro" id="IPR023171">
    <property type="entry name" value="Na/H_antiporter_dom_sf"/>
</dbReference>
<keyword evidence="8 12" id="KW-0915">Sodium</keyword>
<keyword evidence="7 12" id="KW-1133">Transmembrane helix</keyword>
<dbReference type="Pfam" id="PF13462">
    <property type="entry name" value="Thioredoxin_4"/>
    <property type="match status" value="1"/>
</dbReference>